<name>A0A5R9INQ0_9GAMM</name>
<feature type="chain" id="PRO_5024395381" evidence="10">
    <location>
        <begin position="23"/>
        <end position="346"/>
    </location>
</feature>
<keyword evidence="9" id="KW-0472">Membrane</keyword>
<keyword evidence="8" id="KW-1133">Transmembrane helix</keyword>
<evidence type="ECO:0000256" key="9">
    <source>
        <dbReference type="ARBA" id="ARBA00023136"/>
    </source>
</evidence>
<evidence type="ECO:0000313" key="13">
    <source>
        <dbReference type="Proteomes" id="UP000307790"/>
    </source>
</evidence>
<dbReference type="Proteomes" id="UP000307790">
    <property type="component" value="Unassembled WGS sequence"/>
</dbReference>
<accession>A0A5R9INQ0</accession>
<dbReference type="EMBL" id="VCBC01000003">
    <property type="protein sequence ID" value="TLU67175.1"/>
    <property type="molecule type" value="Genomic_DNA"/>
</dbReference>
<keyword evidence="13" id="KW-1185">Reference proteome</keyword>
<sequence>MFKYLSISFFVLGILSQFSVNAEVKSKHISTTVNPTPKERVEPKYPIDAAREAREGWVELSFIIEEDGSVSNILVGDSSGSADFVRESLRAVKKWQYHPAMEGGEPIQRCVNTVRIGFSMKTNGIHAVRSKFKKNYALAEKALQEKDFAEVEKRLEKMTSYKYRHLTENDYLHVLAYEYAKAKNDPQLQLYHLEQVTMKNAPENNKLYVYSNKFNLQVALNKLVSAIETYEEIKELQVADDLMSSFDRVVEDIDVLLDSDDIFVVDGDIGDKSHWFHRLARNDFSISDINGSLNKVDIRCANKRHEFTVSENAGWSIPEGWKHCAIFVYGADNTSFKLVEQPRKNT</sequence>
<evidence type="ECO:0000256" key="10">
    <source>
        <dbReference type="SAM" id="SignalP"/>
    </source>
</evidence>
<evidence type="ECO:0000256" key="1">
    <source>
        <dbReference type="ARBA" id="ARBA00004383"/>
    </source>
</evidence>
<dbReference type="InterPro" id="IPR037682">
    <property type="entry name" value="TonB_C"/>
</dbReference>
<evidence type="ECO:0000256" key="5">
    <source>
        <dbReference type="ARBA" id="ARBA00022519"/>
    </source>
</evidence>
<dbReference type="SUPFAM" id="SSF74653">
    <property type="entry name" value="TolA/TonB C-terminal domain"/>
    <property type="match status" value="1"/>
</dbReference>
<dbReference type="InterPro" id="IPR006260">
    <property type="entry name" value="TonB/TolA_C"/>
</dbReference>
<dbReference type="GO" id="GO:0055085">
    <property type="term" value="P:transmembrane transport"/>
    <property type="evidence" value="ECO:0007669"/>
    <property type="project" value="InterPro"/>
</dbReference>
<evidence type="ECO:0000256" key="2">
    <source>
        <dbReference type="ARBA" id="ARBA00006555"/>
    </source>
</evidence>
<dbReference type="NCBIfam" id="TIGR01352">
    <property type="entry name" value="tonB_Cterm"/>
    <property type="match status" value="1"/>
</dbReference>
<evidence type="ECO:0000256" key="6">
    <source>
        <dbReference type="ARBA" id="ARBA00022692"/>
    </source>
</evidence>
<keyword evidence="6" id="KW-0812">Transmembrane</keyword>
<dbReference type="PANTHER" id="PTHR33446:SF14">
    <property type="entry name" value="PROTEIN TONB"/>
    <property type="match status" value="1"/>
</dbReference>
<protein>
    <submittedName>
        <fullName evidence="12">Energy transducer TonB</fullName>
    </submittedName>
</protein>
<feature type="signal peptide" evidence="10">
    <location>
        <begin position="1"/>
        <end position="22"/>
    </location>
</feature>
<dbReference type="InterPro" id="IPR051045">
    <property type="entry name" value="TonB-dependent_transducer"/>
</dbReference>
<keyword evidence="4" id="KW-1003">Cell membrane</keyword>
<proteinExistence type="inferred from homology"/>
<dbReference type="Pfam" id="PF03544">
    <property type="entry name" value="TonB_C"/>
    <property type="match status" value="1"/>
</dbReference>
<dbReference type="Gene3D" id="3.30.1150.10">
    <property type="match status" value="1"/>
</dbReference>
<reference evidence="12 13" key="1">
    <citation type="submission" date="2019-05" db="EMBL/GenBank/DDBJ databases">
        <title>Genome sequences of Thalassotalea litorea 1K03283.</title>
        <authorList>
            <person name="Zhang D."/>
        </authorList>
    </citation>
    <scope>NUCLEOTIDE SEQUENCE [LARGE SCALE GENOMIC DNA]</scope>
    <source>
        <strain evidence="12 13">MCCC 1K03283</strain>
    </source>
</reference>
<comment type="similarity">
    <text evidence="2">Belongs to the TonB family.</text>
</comment>
<dbReference type="AlphaFoldDB" id="A0A5R9INQ0"/>
<comment type="caution">
    <text evidence="12">The sequence shown here is derived from an EMBL/GenBank/DDBJ whole genome shotgun (WGS) entry which is preliminary data.</text>
</comment>
<evidence type="ECO:0000256" key="3">
    <source>
        <dbReference type="ARBA" id="ARBA00022448"/>
    </source>
</evidence>
<comment type="subcellular location">
    <subcellularLocation>
        <location evidence="1">Cell inner membrane</location>
        <topology evidence="1">Single-pass membrane protein</topology>
        <orientation evidence="1">Periplasmic side</orientation>
    </subcellularLocation>
</comment>
<feature type="domain" description="TonB C-terminal" evidence="11">
    <location>
        <begin position="30"/>
        <end position="129"/>
    </location>
</feature>
<keyword evidence="5" id="KW-0997">Cell inner membrane</keyword>
<evidence type="ECO:0000256" key="4">
    <source>
        <dbReference type="ARBA" id="ARBA00022475"/>
    </source>
</evidence>
<evidence type="ECO:0000259" key="11">
    <source>
        <dbReference type="PROSITE" id="PS52015"/>
    </source>
</evidence>
<dbReference type="PROSITE" id="PS52015">
    <property type="entry name" value="TONB_CTD"/>
    <property type="match status" value="1"/>
</dbReference>
<gene>
    <name evidence="12" type="ORF">FE810_02505</name>
</gene>
<keyword evidence="10" id="KW-0732">Signal</keyword>
<dbReference type="GO" id="GO:0015031">
    <property type="term" value="P:protein transport"/>
    <property type="evidence" value="ECO:0007669"/>
    <property type="project" value="UniProtKB-KW"/>
</dbReference>
<evidence type="ECO:0000256" key="7">
    <source>
        <dbReference type="ARBA" id="ARBA00022927"/>
    </source>
</evidence>
<dbReference type="PANTHER" id="PTHR33446">
    <property type="entry name" value="PROTEIN TONB-RELATED"/>
    <property type="match status" value="1"/>
</dbReference>
<dbReference type="RefSeq" id="WP_138318456.1">
    <property type="nucleotide sequence ID" value="NZ_VCBC01000003.1"/>
</dbReference>
<dbReference type="OrthoDB" id="5956919at2"/>
<dbReference type="GO" id="GO:0005886">
    <property type="term" value="C:plasma membrane"/>
    <property type="evidence" value="ECO:0007669"/>
    <property type="project" value="UniProtKB-SubCell"/>
</dbReference>
<keyword evidence="7" id="KW-0653">Protein transport</keyword>
<organism evidence="12 13">
    <name type="scientific">Thalassotalea litorea</name>
    <dbReference type="NCBI Taxonomy" id="2020715"/>
    <lineage>
        <taxon>Bacteria</taxon>
        <taxon>Pseudomonadati</taxon>
        <taxon>Pseudomonadota</taxon>
        <taxon>Gammaproteobacteria</taxon>
        <taxon>Alteromonadales</taxon>
        <taxon>Colwelliaceae</taxon>
        <taxon>Thalassotalea</taxon>
    </lineage>
</organism>
<evidence type="ECO:0000313" key="12">
    <source>
        <dbReference type="EMBL" id="TLU67175.1"/>
    </source>
</evidence>
<evidence type="ECO:0000256" key="8">
    <source>
        <dbReference type="ARBA" id="ARBA00022989"/>
    </source>
</evidence>
<keyword evidence="3" id="KW-0813">Transport</keyword>